<proteinExistence type="predicted"/>
<sequence>MQNIRTNIQALNKQNPAPFSNDIIYNYSTYLRNNDIYLKDDREHYVAPIPFDQIVGIEQMYGDDSTWGQCIEGRWLKRLKQRLIELEDNPQYYLSEVELPNLSFIKVGSKYFISTGKHRTIIARFLSYFNPEVFSNRSPFEFAKVTECFIDTEYASFKRRFDAVTDNYPSLIFKLQHTTAEDDLHFLLIRENRANGKSEVFTRAQAYQVLDALESPSVKEKWNSGSVYYNSNIYSFIPYQTCFKAFFGHP</sequence>
<dbReference type="RefSeq" id="WP_182680761.1">
    <property type="nucleotide sequence ID" value="NZ_BMII01000057.1"/>
</dbReference>
<keyword evidence="2" id="KW-1185">Reference proteome</keyword>
<dbReference type="EMBL" id="BMII01000057">
    <property type="protein sequence ID" value="GGB76069.1"/>
    <property type="molecule type" value="Genomic_DNA"/>
</dbReference>
<dbReference type="Proteomes" id="UP000617555">
    <property type="component" value="Unassembled WGS sequence"/>
</dbReference>
<protein>
    <submittedName>
        <fullName evidence="1">Uncharacterized protein</fullName>
    </submittedName>
</protein>
<evidence type="ECO:0000313" key="2">
    <source>
        <dbReference type="Proteomes" id="UP000617555"/>
    </source>
</evidence>
<evidence type="ECO:0000313" key="1">
    <source>
        <dbReference type="EMBL" id="GGB76069.1"/>
    </source>
</evidence>
<name>A0ABQ1JVR0_9GAMM</name>
<accession>A0ABQ1JVR0</accession>
<reference evidence="2" key="1">
    <citation type="journal article" date="2019" name="Int. J. Syst. Evol. Microbiol.">
        <title>The Global Catalogue of Microorganisms (GCM) 10K type strain sequencing project: providing services to taxonomists for standard genome sequencing and annotation.</title>
        <authorList>
            <consortium name="The Broad Institute Genomics Platform"/>
            <consortium name="The Broad Institute Genome Sequencing Center for Infectious Disease"/>
            <person name="Wu L."/>
            <person name="Ma J."/>
        </authorList>
    </citation>
    <scope>NUCLEOTIDE SEQUENCE [LARGE SCALE GENOMIC DNA]</scope>
    <source>
        <strain evidence="2">CGMCC 1.15339</strain>
    </source>
</reference>
<organism evidence="1 2">
    <name type="scientific">Shewanella inventionis</name>
    <dbReference type="NCBI Taxonomy" id="1738770"/>
    <lineage>
        <taxon>Bacteria</taxon>
        <taxon>Pseudomonadati</taxon>
        <taxon>Pseudomonadota</taxon>
        <taxon>Gammaproteobacteria</taxon>
        <taxon>Alteromonadales</taxon>
        <taxon>Shewanellaceae</taxon>
        <taxon>Shewanella</taxon>
    </lineage>
</organism>
<comment type="caution">
    <text evidence="1">The sequence shown here is derived from an EMBL/GenBank/DDBJ whole genome shotgun (WGS) entry which is preliminary data.</text>
</comment>
<gene>
    <name evidence="1" type="ORF">GCM10011607_40440</name>
</gene>